<gene>
    <name evidence="5" type="ORF">ACFSX4_03775</name>
</gene>
<evidence type="ECO:0000256" key="1">
    <source>
        <dbReference type="ARBA" id="ARBA00006534"/>
    </source>
</evidence>
<dbReference type="Pfam" id="PF03575">
    <property type="entry name" value="Peptidase_S51"/>
    <property type="match status" value="1"/>
</dbReference>
<evidence type="ECO:0000256" key="3">
    <source>
        <dbReference type="ARBA" id="ARBA00022801"/>
    </source>
</evidence>
<keyword evidence="6" id="KW-1185">Reference proteome</keyword>
<sequence length="203" mass="23539">MKILLTSTGFYAQKVKEKFLSMTTESTQKYKVGIITTASPEKEHNMFAIKAKTDFLSMGFTNIEFIDIEFDNPDKLLDKDIIYINGGNPFHLLFHIRNNHIDYILKNMQSKNTIIIGVSAGALIFCPNIKIVDFFTPQLNDIGLKDLSSLKFTDSFIFPHYGREDLFPDDENKSIDDRIEEFETLENCSVQRMNEKQWKYINL</sequence>
<dbReference type="EMBL" id="JBHUOQ010000001">
    <property type="protein sequence ID" value="MFD2829574.1"/>
    <property type="molecule type" value="Genomic_DNA"/>
</dbReference>
<dbReference type="Proteomes" id="UP001597519">
    <property type="component" value="Unassembled WGS sequence"/>
</dbReference>
<dbReference type="InterPro" id="IPR005320">
    <property type="entry name" value="Peptidase_S51"/>
</dbReference>
<dbReference type="InterPro" id="IPR029062">
    <property type="entry name" value="Class_I_gatase-like"/>
</dbReference>
<accession>A0ABW5WVZ7</accession>
<dbReference type="SUPFAM" id="SSF52317">
    <property type="entry name" value="Class I glutamine amidotransferase-like"/>
    <property type="match status" value="1"/>
</dbReference>
<keyword evidence="3" id="KW-0378">Hydrolase</keyword>
<dbReference type="PANTHER" id="PTHR20842:SF0">
    <property type="entry name" value="ALPHA-ASPARTYL DIPEPTIDASE"/>
    <property type="match status" value="1"/>
</dbReference>
<evidence type="ECO:0000313" key="6">
    <source>
        <dbReference type="Proteomes" id="UP001597519"/>
    </source>
</evidence>
<dbReference type="PANTHER" id="PTHR20842">
    <property type="entry name" value="PROTEASE S51 ALPHA-ASPARTYL DIPEPTIDASE"/>
    <property type="match status" value="1"/>
</dbReference>
<organism evidence="5 6">
    <name type="scientific">Corticicoccus populi</name>
    <dbReference type="NCBI Taxonomy" id="1812821"/>
    <lineage>
        <taxon>Bacteria</taxon>
        <taxon>Bacillati</taxon>
        <taxon>Bacillota</taxon>
        <taxon>Bacilli</taxon>
        <taxon>Bacillales</taxon>
        <taxon>Staphylococcaceae</taxon>
        <taxon>Corticicoccus</taxon>
    </lineage>
</organism>
<keyword evidence="2" id="KW-0645">Protease</keyword>
<evidence type="ECO:0000256" key="4">
    <source>
        <dbReference type="ARBA" id="ARBA00022825"/>
    </source>
</evidence>
<name>A0ABW5WVZ7_9STAP</name>
<dbReference type="Gene3D" id="3.40.50.880">
    <property type="match status" value="1"/>
</dbReference>
<keyword evidence="4" id="KW-0720">Serine protease</keyword>
<comment type="similarity">
    <text evidence="1">Belongs to the peptidase S51 family.</text>
</comment>
<evidence type="ECO:0000256" key="2">
    <source>
        <dbReference type="ARBA" id="ARBA00022670"/>
    </source>
</evidence>
<reference evidence="6" key="1">
    <citation type="journal article" date="2019" name="Int. J. Syst. Evol. Microbiol.">
        <title>The Global Catalogue of Microorganisms (GCM) 10K type strain sequencing project: providing services to taxonomists for standard genome sequencing and annotation.</title>
        <authorList>
            <consortium name="The Broad Institute Genomics Platform"/>
            <consortium name="The Broad Institute Genome Sequencing Center for Infectious Disease"/>
            <person name="Wu L."/>
            <person name="Ma J."/>
        </authorList>
    </citation>
    <scope>NUCLEOTIDE SEQUENCE [LARGE SCALE GENOMIC DNA]</scope>
    <source>
        <strain evidence="6">KCTC 33575</strain>
    </source>
</reference>
<proteinExistence type="inferred from homology"/>
<dbReference type="RefSeq" id="WP_377771690.1">
    <property type="nucleotide sequence ID" value="NZ_JBHUOQ010000001.1"/>
</dbReference>
<protein>
    <submittedName>
        <fullName evidence="5">Type 1 glutamine amidotransferase-like domain-containing protein</fullName>
    </submittedName>
</protein>
<evidence type="ECO:0000313" key="5">
    <source>
        <dbReference type="EMBL" id="MFD2829574.1"/>
    </source>
</evidence>
<comment type="caution">
    <text evidence="5">The sequence shown here is derived from an EMBL/GenBank/DDBJ whole genome shotgun (WGS) entry which is preliminary data.</text>
</comment>